<evidence type="ECO:0008006" key="2">
    <source>
        <dbReference type="Google" id="ProtNLM"/>
    </source>
</evidence>
<name>X0WZV5_9ZZZZ</name>
<evidence type="ECO:0000313" key="1">
    <source>
        <dbReference type="EMBL" id="GAG18296.1"/>
    </source>
</evidence>
<sequence length="128" mass="14768">LTNEIIDSIPKDPHPLAVMLIRQLVAISPSLGPEEVPTLYRREPPKSPLPFQQEKRAFERIKPELMKTNRGQYVVIREEKPVLFGHKKTELAKQAYKDFGYGPLYIGLLEEEPEVVHLSTPRVPRRMT</sequence>
<accession>X0WZV5</accession>
<dbReference type="AlphaFoldDB" id="X0WZV5"/>
<proteinExistence type="predicted"/>
<feature type="non-terminal residue" evidence="1">
    <location>
        <position position="1"/>
    </location>
</feature>
<gene>
    <name evidence="1" type="ORF">S01H1_50835</name>
</gene>
<dbReference type="EMBL" id="BARS01032772">
    <property type="protein sequence ID" value="GAG18296.1"/>
    <property type="molecule type" value="Genomic_DNA"/>
</dbReference>
<reference evidence="1" key="1">
    <citation type="journal article" date="2014" name="Front. Microbiol.">
        <title>High frequency of phylogenetically diverse reductive dehalogenase-homologous genes in deep subseafloor sedimentary metagenomes.</title>
        <authorList>
            <person name="Kawai M."/>
            <person name="Futagami T."/>
            <person name="Toyoda A."/>
            <person name="Takaki Y."/>
            <person name="Nishi S."/>
            <person name="Hori S."/>
            <person name="Arai W."/>
            <person name="Tsubouchi T."/>
            <person name="Morono Y."/>
            <person name="Uchiyama I."/>
            <person name="Ito T."/>
            <person name="Fujiyama A."/>
            <person name="Inagaki F."/>
            <person name="Takami H."/>
        </authorList>
    </citation>
    <scope>NUCLEOTIDE SEQUENCE</scope>
    <source>
        <strain evidence="1">Expedition CK06-06</strain>
    </source>
</reference>
<comment type="caution">
    <text evidence="1">The sequence shown here is derived from an EMBL/GenBank/DDBJ whole genome shotgun (WGS) entry which is preliminary data.</text>
</comment>
<organism evidence="1">
    <name type="scientific">marine sediment metagenome</name>
    <dbReference type="NCBI Taxonomy" id="412755"/>
    <lineage>
        <taxon>unclassified sequences</taxon>
        <taxon>metagenomes</taxon>
        <taxon>ecological metagenomes</taxon>
    </lineage>
</organism>
<protein>
    <recommendedName>
        <fullName evidence="2">DUF5678 domain-containing protein</fullName>
    </recommendedName>
</protein>